<sequence length="67" mass="7016">MLLGSALFADFRGEGCRERTLRYRRGPGAPCGKLHWISSPSVASCGQTAVTIPVGSSHVSGGANERV</sequence>
<organism evidence="3">
    <name type="scientific">Taenia asiatica</name>
    <name type="common">Asian tapeworm</name>
    <dbReference type="NCBI Taxonomy" id="60517"/>
    <lineage>
        <taxon>Eukaryota</taxon>
        <taxon>Metazoa</taxon>
        <taxon>Spiralia</taxon>
        <taxon>Lophotrochozoa</taxon>
        <taxon>Platyhelminthes</taxon>
        <taxon>Cestoda</taxon>
        <taxon>Eucestoda</taxon>
        <taxon>Cyclophyllidea</taxon>
        <taxon>Taeniidae</taxon>
        <taxon>Taenia</taxon>
    </lineage>
</organism>
<accession>A0A0R3W515</accession>
<evidence type="ECO:0000313" key="1">
    <source>
        <dbReference type="EMBL" id="VDK34654.1"/>
    </source>
</evidence>
<reference evidence="1 2" key="2">
    <citation type="submission" date="2018-11" db="EMBL/GenBank/DDBJ databases">
        <authorList>
            <consortium name="Pathogen Informatics"/>
        </authorList>
    </citation>
    <scope>NUCLEOTIDE SEQUENCE [LARGE SCALE GENOMIC DNA]</scope>
</reference>
<dbReference type="WBParaSite" id="TASK_0000518201-mRNA-1">
    <property type="protein sequence ID" value="TASK_0000518201-mRNA-1"/>
    <property type="gene ID" value="TASK_0000518201"/>
</dbReference>
<protein>
    <submittedName>
        <fullName evidence="1 3">Uncharacterized protein</fullName>
    </submittedName>
</protein>
<evidence type="ECO:0000313" key="3">
    <source>
        <dbReference type="WBParaSite" id="TASK_0000518201-mRNA-1"/>
    </source>
</evidence>
<evidence type="ECO:0000313" key="2">
    <source>
        <dbReference type="Proteomes" id="UP000282613"/>
    </source>
</evidence>
<name>A0A0R3W515_TAEAS</name>
<dbReference type="Proteomes" id="UP000282613">
    <property type="component" value="Unassembled WGS sequence"/>
</dbReference>
<keyword evidence="2" id="KW-1185">Reference proteome</keyword>
<gene>
    <name evidence="1" type="ORF">TASK_LOCUS5183</name>
</gene>
<dbReference type="AlphaFoldDB" id="A0A0R3W515"/>
<dbReference type="EMBL" id="UYRS01018398">
    <property type="protein sequence ID" value="VDK34654.1"/>
    <property type="molecule type" value="Genomic_DNA"/>
</dbReference>
<proteinExistence type="predicted"/>
<reference evidence="3" key="1">
    <citation type="submission" date="2017-02" db="UniProtKB">
        <authorList>
            <consortium name="WormBaseParasite"/>
        </authorList>
    </citation>
    <scope>IDENTIFICATION</scope>
</reference>